<evidence type="ECO:0000256" key="12">
    <source>
        <dbReference type="SAM" id="Phobius"/>
    </source>
</evidence>
<dbReference type="InterPro" id="IPR003177">
    <property type="entry name" value="Cytc_oxidase_su7a_met"/>
</dbReference>
<evidence type="ECO:0000256" key="2">
    <source>
        <dbReference type="ARBA" id="ARBA00009331"/>
    </source>
</evidence>
<keyword evidence="5" id="KW-0809">Transit peptide</keyword>
<dbReference type="SUPFAM" id="SSF81419">
    <property type="entry name" value="Mitochondrial cytochrome c oxidase subunit VIIa"/>
    <property type="match status" value="1"/>
</dbReference>
<evidence type="ECO:0000256" key="5">
    <source>
        <dbReference type="ARBA" id="ARBA00022946"/>
    </source>
</evidence>
<dbReference type="Gene3D" id="4.10.91.10">
    <property type="entry name" value="Cytochrome c oxidase, subunit VIIa"/>
    <property type="match status" value="1"/>
</dbReference>
<dbReference type="InterPro" id="IPR036539">
    <property type="entry name" value="Cyt_c_oxidase_su7a_sf"/>
</dbReference>
<dbReference type="Ensembl" id="ENSPANT00000049792.2">
    <property type="protein sequence ID" value="ENSPANP00000034087.1"/>
    <property type="gene ID" value="ENSPANG00000034091.2"/>
</dbReference>
<dbReference type="FunFam" id="4.10.91.10:FF:000001">
    <property type="entry name" value="Cytochrome c oxidase subunit 7A1, mitochondrial"/>
    <property type="match status" value="1"/>
</dbReference>
<dbReference type="GO" id="GO:0005743">
    <property type="term" value="C:mitochondrial inner membrane"/>
    <property type="evidence" value="ECO:0007669"/>
    <property type="project" value="UniProtKB-SubCell"/>
</dbReference>
<reference evidence="13" key="2">
    <citation type="submission" date="2025-08" db="UniProtKB">
        <authorList>
            <consortium name="Ensembl"/>
        </authorList>
    </citation>
    <scope>IDENTIFICATION</scope>
</reference>
<keyword evidence="9 12" id="KW-0472">Membrane</keyword>
<comment type="subcellular location">
    <subcellularLocation>
        <location evidence="1">Mitochondrion inner membrane</location>
        <topology evidence="1">Single-pass membrane protein</topology>
    </subcellularLocation>
</comment>
<keyword evidence="6 12" id="KW-1133">Transmembrane helix</keyword>
<dbReference type="GO" id="GO:0045277">
    <property type="term" value="C:respiratory chain complex IV"/>
    <property type="evidence" value="ECO:0007669"/>
    <property type="project" value="InterPro"/>
</dbReference>
<dbReference type="Proteomes" id="UP000028761">
    <property type="component" value="Chromosome 6"/>
</dbReference>
<evidence type="ECO:0000256" key="11">
    <source>
        <dbReference type="ARBA" id="ARBA00042325"/>
    </source>
</evidence>
<name>A0A2I3ME72_PAPAN</name>
<keyword evidence="8" id="KW-0496">Mitochondrion</keyword>
<evidence type="ECO:0000256" key="6">
    <source>
        <dbReference type="ARBA" id="ARBA00022989"/>
    </source>
</evidence>
<evidence type="ECO:0000256" key="7">
    <source>
        <dbReference type="ARBA" id="ARBA00022990"/>
    </source>
</evidence>
<accession>A0A2I3ME72</accession>
<proteinExistence type="inferred from homology"/>
<keyword evidence="4" id="KW-0999">Mitochondrion inner membrane</keyword>
<feature type="transmembrane region" description="Helical" evidence="12">
    <location>
        <begin position="23"/>
        <end position="48"/>
    </location>
</feature>
<comment type="similarity">
    <text evidence="2">Belongs to the cytochrome c oxidase VIIa family.</text>
</comment>
<dbReference type="GO" id="GO:0097250">
    <property type="term" value="P:mitochondrial respirasome assembly"/>
    <property type="evidence" value="ECO:0007669"/>
    <property type="project" value="TreeGrafter"/>
</dbReference>
<evidence type="ECO:0000256" key="10">
    <source>
        <dbReference type="ARBA" id="ARBA00040282"/>
    </source>
</evidence>
<evidence type="ECO:0000256" key="8">
    <source>
        <dbReference type="ARBA" id="ARBA00023128"/>
    </source>
</evidence>
<protein>
    <recommendedName>
        <fullName evidence="10">Cytochrome c oxidase subunit 7A2, mitochondrial</fullName>
    </recommendedName>
    <alternativeName>
        <fullName evidence="11">Cytochrome c oxidase subunit VIIa-liver/heart</fullName>
    </alternativeName>
</protein>
<sequence length="53" mass="5806">MLRNLLEDDGIPLYVKGGIADVLLYRATMVLTVGGTAYAFYQLAVAAFPKKQE</sequence>
<dbReference type="PANTHER" id="PTHR10510">
    <property type="entry name" value="CYTOCHROME C OXIDASE POLYPEPTIDE 7A"/>
    <property type="match status" value="1"/>
</dbReference>
<evidence type="ECO:0000256" key="9">
    <source>
        <dbReference type="ARBA" id="ARBA00023136"/>
    </source>
</evidence>
<evidence type="ECO:0000256" key="3">
    <source>
        <dbReference type="ARBA" id="ARBA00022692"/>
    </source>
</evidence>
<dbReference type="GO" id="GO:0002082">
    <property type="term" value="P:regulation of oxidative phosphorylation"/>
    <property type="evidence" value="ECO:0007669"/>
    <property type="project" value="TreeGrafter"/>
</dbReference>
<evidence type="ECO:0000313" key="14">
    <source>
        <dbReference type="Proteomes" id="UP000028761"/>
    </source>
</evidence>
<dbReference type="GO" id="GO:0006123">
    <property type="term" value="P:mitochondrial electron transport, cytochrome c to oxygen"/>
    <property type="evidence" value="ECO:0007669"/>
    <property type="project" value="InterPro"/>
</dbReference>
<evidence type="ECO:0000313" key="13">
    <source>
        <dbReference type="Ensembl" id="ENSPANP00000034087.1"/>
    </source>
</evidence>
<evidence type="ECO:0000256" key="1">
    <source>
        <dbReference type="ARBA" id="ARBA00004434"/>
    </source>
</evidence>
<reference evidence="13" key="3">
    <citation type="submission" date="2025-09" db="UniProtKB">
        <authorList>
            <consortium name="Ensembl"/>
        </authorList>
    </citation>
    <scope>IDENTIFICATION</scope>
</reference>
<reference evidence="13 14" key="1">
    <citation type="submission" date="2012-03" db="EMBL/GenBank/DDBJ databases">
        <title>Whole Genome Assembly of Papio anubis.</title>
        <authorList>
            <person name="Liu Y.L."/>
            <person name="Abraham K.A."/>
            <person name="Akbar H.A."/>
            <person name="Ali S.A."/>
            <person name="Anosike U.A."/>
            <person name="Aqrawi P.A."/>
            <person name="Arias F.A."/>
            <person name="Attaway T.A."/>
            <person name="Awwad R.A."/>
            <person name="Babu C.B."/>
            <person name="Bandaranaike D.B."/>
            <person name="Battles P.B."/>
            <person name="Bell A.B."/>
            <person name="Beltran B.B."/>
            <person name="Berhane-Mersha D.B."/>
            <person name="Bess C.B."/>
            <person name="Bickham C.B."/>
            <person name="Bolden T.B."/>
            <person name="Carter K.C."/>
            <person name="Chau D.C."/>
            <person name="Chavez A.C."/>
            <person name="Clerc-Blankenburg K.C."/>
            <person name="Coyle M.C."/>
            <person name="Dao M.D."/>
            <person name="Davila M.L.D."/>
            <person name="Davy-Carroll L.D."/>
            <person name="Denson S.D."/>
            <person name="Dinh H.D."/>
            <person name="Fernandez S.F."/>
            <person name="Fernando P.F."/>
            <person name="Forbes L.F."/>
            <person name="Francis C.F."/>
            <person name="Francisco L.F."/>
            <person name="Fu Q.F."/>
            <person name="Garcia-Iii R.G."/>
            <person name="Garrett T.G."/>
            <person name="Gross S.G."/>
            <person name="Gubbala S.G."/>
            <person name="Hirani K.H."/>
            <person name="Hogues M.H."/>
            <person name="Hollins B.H."/>
            <person name="Jackson L.J."/>
            <person name="Javaid M.J."/>
            <person name="Jhangiani S.J."/>
            <person name="Johnson A.J."/>
            <person name="Johnson B.J."/>
            <person name="Jones J.J."/>
            <person name="Joshi V.J."/>
            <person name="Kalu J.K."/>
            <person name="Khan N.K."/>
            <person name="Korchina V.K."/>
            <person name="Kovar C.K."/>
            <person name="Lago L.L."/>
            <person name="Lara F.L."/>
            <person name="Le T.-K.L."/>
            <person name="Lee S.L."/>
            <person name="Legall-Iii F.L."/>
            <person name="Lemon S.L."/>
            <person name="Liu J.L."/>
            <person name="Liu Y.-S.L."/>
            <person name="Liyanage D.L."/>
            <person name="Lopez J.L."/>
            <person name="Lorensuhewa L.L."/>
            <person name="Mata R.M."/>
            <person name="Mathew T.M."/>
            <person name="Mercado C.M."/>
            <person name="Mercado I.M."/>
            <person name="Morales K.M."/>
            <person name="Morgan M.M."/>
            <person name="Munidasa M.M."/>
            <person name="Ngo D.N."/>
            <person name="Nguyen L.N."/>
            <person name="Nguyen T.N."/>
            <person name="Nguyen N.N."/>
            <person name="Obregon M.O."/>
            <person name="Okwuonu G.O."/>
            <person name="Ongeri F.O."/>
            <person name="Onwere C.O."/>
            <person name="Osifeso I.O."/>
            <person name="Parra A.P."/>
            <person name="Patil S.P."/>
            <person name="Perez A.P."/>
            <person name="Perez Y.P."/>
            <person name="Pham C.P."/>
            <person name="Pu L.-L.P."/>
            <person name="Puazo M.P."/>
            <person name="Quiroz J.Q."/>
            <person name="Rouhana J.R."/>
            <person name="Ruiz M.R."/>
            <person name="Ruiz S.-J.R."/>
            <person name="Saada N.S."/>
            <person name="Santibanez J.S."/>
            <person name="Scheel M.S."/>
            <person name="Schneider B.S."/>
            <person name="Simmons D.S."/>
            <person name="Sisson I.S."/>
            <person name="Tang L.-Y.T."/>
            <person name="Thornton R.T."/>
            <person name="Tisius J.T."/>
            <person name="Toledanes G.T."/>
            <person name="Trejos Z.T."/>
            <person name="Usmani K.U."/>
            <person name="Varghese R.V."/>
            <person name="Vattathil S.V."/>
            <person name="Vee V.V."/>
            <person name="Walker D.W."/>
            <person name="Weissenberger G.W."/>
            <person name="White C.W."/>
            <person name="Williams A.W."/>
            <person name="Woodworth J.W."/>
            <person name="Wright R.W."/>
            <person name="Zhu Y.Z."/>
            <person name="Han Y.H."/>
            <person name="Newsham I.N."/>
            <person name="Nazareth L.N."/>
            <person name="Worley K.W."/>
            <person name="Muzny D.M."/>
            <person name="Rogers J.R."/>
            <person name="Gibbs R.G."/>
        </authorList>
    </citation>
    <scope>NUCLEOTIDE SEQUENCE [LARGE SCALE GENOMIC DNA]</scope>
</reference>
<keyword evidence="7" id="KW-0007">Acetylation</keyword>
<dbReference type="Bgee" id="ENSPANG00000034091">
    <property type="expression patterns" value="Expressed in putamen and 66 other cell types or tissues"/>
</dbReference>
<keyword evidence="14" id="KW-1185">Reference proteome</keyword>
<dbReference type="PANTHER" id="PTHR10510:SF15">
    <property type="entry name" value="CYTOCHROME C OXIDASE SUBUNIT 7A2, MITOCHONDRIAL"/>
    <property type="match status" value="1"/>
</dbReference>
<dbReference type="GeneTree" id="ENSGT00940000154550"/>
<dbReference type="AlphaFoldDB" id="A0A2I3ME72"/>
<keyword evidence="3 12" id="KW-0812">Transmembrane</keyword>
<organism evidence="13 14">
    <name type="scientific">Papio anubis</name>
    <name type="common">Olive baboon</name>
    <dbReference type="NCBI Taxonomy" id="9555"/>
    <lineage>
        <taxon>Eukaryota</taxon>
        <taxon>Metazoa</taxon>
        <taxon>Chordata</taxon>
        <taxon>Craniata</taxon>
        <taxon>Vertebrata</taxon>
        <taxon>Euteleostomi</taxon>
        <taxon>Mammalia</taxon>
        <taxon>Eutheria</taxon>
        <taxon>Euarchontoglires</taxon>
        <taxon>Primates</taxon>
        <taxon>Haplorrhini</taxon>
        <taxon>Catarrhini</taxon>
        <taxon>Cercopithecidae</taxon>
        <taxon>Cercopithecinae</taxon>
        <taxon>Papio</taxon>
    </lineage>
</organism>
<evidence type="ECO:0000256" key="4">
    <source>
        <dbReference type="ARBA" id="ARBA00022792"/>
    </source>
</evidence>